<dbReference type="AlphaFoldDB" id="A0A0F8YF49"/>
<accession>A0A0F8YF49</accession>
<comment type="caution">
    <text evidence="1">The sequence shown here is derived from an EMBL/GenBank/DDBJ whole genome shotgun (WGS) entry which is preliminary data.</text>
</comment>
<sequence length="97" mass="11247">MTDYCLVLTQGERCARGLWPSVLNSTSILELEMRKLRELTKSCVLVEASLNPEEFLCTLGWHHRGHWFRDLQVSAETAFEAVDLAREKWLKEKCPKP</sequence>
<proteinExistence type="predicted"/>
<dbReference type="EMBL" id="LAZR01057311">
    <property type="protein sequence ID" value="KKK72320.1"/>
    <property type="molecule type" value="Genomic_DNA"/>
</dbReference>
<evidence type="ECO:0000313" key="1">
    <source>
        <dbReference type="EMBL" id="KKK72320.1"/>
    </source>
</evidence>
<protein>
    <submittedName>
        <fullName evidence="1">Uncharacterized protein</fullName>
    </submittedName>
</protein>
<organism evidence="1">
    <name type="scientific">marine sediment metagenome</name>
    <dbReference type="NCBI Taxonomy" id="412755"/>
    <lineage>
        <taxon>unclassified sequences</taxon>
        <taxon>metagenomes</taxon>
        <taxon>ecological metagenomes</taxon>
    </lineage>
</organism>
<name>A0A0F8YF49_9ZZZZ</name>
<reference evidence="1" key="1">
    <citation type="journal article" date="2015" name="Nature">
        <title>Complex archaea that bridge the gap between prokaryotes and eukaryotes.</title>
        <authorList>
            <person name="Spang A."/>
            <person name="Saw J.H."/>
            <person name="Jorgensen S.L."/>
            <person name="Zaremba-Niedzwiedzka K."/>
            <person name="Martijn J."/>
            <person name="Lind A.E."/>
            <person name="van Eijk R."/>
            <person name="Schleper C."/>
            <person name="Guy L."/>
            <person name="Ettema T.J."/>
        </authorList>
    </citation>
    <scope>NUCLEOTIDE SEQUENCE</scope>
</reference>
<gene>
    <name evidence="1" type="ORF">LCGC14_2905090</name>
</gene>